<comment type="caution">
    <text evidence="1">The sequence shown here is derived from an EMBL/GenBank/DDBJ whole genome shotgun (WGS) entry which is preliminary data.</text>
</comment>
<name>A0AB34L2Z6_PARDI</name>
<organism evidence="1 2">
    <name type="scientific">Parabacteroides distasonis str. 3776 D15 i</name>
    <dbReference type="NCBI Taxonomy" id="1339342"/>
    <lineage>
        <taxon>Bacteria</taxon>
        <taxon>Pseudomonadati</taxon>
        <taxon>Bacteroidota</taxon>
        <taxon>Bacteroidia</taxon>
        <taxon>Bacteroidales</taxon>
        <taxon>Tannerellaceae</taxon>
        <taxon>Parabacteroides</taxon>
    </lineage>
</organism>
<reference evidence="1 2" key="1">
    <citation type="submission" date="2014-04" db="EMBL/GenBank/DDBJ databases">
        <authorList>
            <person name="Sears C."/>
            <person name="Carroll K."/>
            <person name="Sack B.R."/>
            <person name="Qadri F."/>
            <person name="Myers L.L."/>
            <person name="Chung G.-T."/>
            <person name="Escheverria P."/>
            <person name="Fraser C.M."/>
            <person name="Sadzewicz L."/>
            <person name="Shefchek K.A."/>
            <person name="Tallon L."/>
            <person name="Das S.P."/>
            <person name="Daugherty S."/>
            <person name="Mongodin E.F."/>
        </authorList>
    </citation>
    <scope>NUCLEOTIDE SEQUENCE [LARGE SCALE GENOMIC DNA]</scope>
    <source>
        <strain evidence="1 2">3776 D15 i</strain>
    </source>
</reference>
<sequence length="52" mass="5929">MLLNVSTYISIRQKLFILLKETFISLIALPIDSHSAKRQIPAPPSFPYARKT</sequence>
<dbReference type="AlphaFoldDB" id="A0AB34L2Z6"/>
<gene>
    <name evidence="1" type="ORF">M091_2895</name>
</gene>
<evidence type="ECO:0000313" key="1">
    <source>
        <dbReference type="EMBL" id="KDS34821.1"/>
    </source>
</evidence>
<dbReference type="Proteomes" id="UP000027850">
    <property type="component" value="Unassembled WGS sequence"/>
</dbReference>
<proteinExistence type="predicted"/>
<accession>A0AB34L2Z6</accession>
<dbReference type="EMBL" id="JNHK01000097">
    <property type="protein sequence ID" value="KDS34821.1"/>
    <property type="molecule type" value="Genomic_DNA"/>
</dbReference>
<evidence type="ECO:0000313" key="2">
    <source>
        <dbReference type="Proteomes" id="UP000027850"/>
    </source>
</evidence>
<protein>
    <submittedName>
        <fullName evidence="1">Uncharacterized protein</fullName>
    </submittedName>
</protein>